<dbReference type="FunFam" id="2.60.300.12:FF:000006">
    <property type="entry name" value="Iron-sulfur cluster assembly 2 mitochondrial"/>
    <property type="match status" value="1"/>
</dbReference>
<evidence type="ECO:0000313" key="12">
    <source>
        <dbReference type="Proteomes" id="UP000261480"/>
    </source>
</evidence>
<evidence type="ECO:0000256" key="7">
    <source>
        <dbReference type="ARBA" id="ARBA00073313"/>
    </source>
</evidence>
<organism evidence="11 12">
    <name type="scientific">Poecilia mexicana</name>
    <dbReference type="NCBI Taxonomy" id="48701"/>
    <lineage>
        <taxon>Eukaryota</taxon>
        <taxon>Metazoa</taxon>
        <taxon>Chordata</taxon>
        <taxon>Craniata</taxon>
        <taxon>Vertebrata</taxon>
        <taxon>Euteleostomi</taxon>
        <taxon>Actinopterygii</taxon>
        <taxon>Neopterygii</taxon>
        <taxon>Teleostei</taxon>
        <taxon>Neoteleostei</taxon>
        <taxon>Acanthomorphata</taxon>
        <taxon>Ovalentaria</taxon>
        <taxon>Atherinomorphae</taxon>
        <taxon>Cyprinodontiformes</taxon>
        <taxon>Poeciliidae</taxon>
        <taxon>Poeciliinae</taxon>
        <taxon>Poecilia</taxon>
    </lineage>
</organism>
<evidence type="ECO:0000256" key="4">
    <source>
        <dbReference type="ARBA" id="ARBA00023004"/>
    </source>
</evidence>
<dbReference type="GO" id="GO:0005506">
    <property type="term" value="F:iron ion binding"/>
    <property type="evidence" value="ECO:0007669"/>
    <property type="project" value="TreeGrafter"/>
</dbReference>
<dbReference type="PROSITE" id="PS01152">
    <property type="entry name" value="HESB"/>
    <property type="match status" value="1"/>
</dbReference>
<evidence type="ECO:0000256" key="1">
    <source>
        <dbReference type="ARBA" id="ARBA00004173"/>
    </source>
</evidence>
<reference evidence="11" key="2">
    <citation type="submission" date="2025-09" db="UniProtKB">
        <authorList>
            <consortium name="Ensembl"/>
        </authorList>
    </citation>
    <scope>IDENTIFICATION</scope>
</reference>
<evidence type="ECO:0000256" key="5">
    <source>
        <dbReference type="ARBA" id="ARBA00023128"/>
    </source>
</evidence>
<evidence type="ECO:0000313" key="11">
    <source>
        <dbReference type="Ensembl" id="ENSPMEP00000027318.1"/>
    </source>
</evidence>
<proteinExistence type="inferred from homology"/>
<evidence type="ECO:0000256" key="8">
    <source>
        <dbReference type="ARBA" id="ARBA00077082"/>
    </source>
</evidence>
<evidence type="ECO:0000256" key="9">
    <source>
        <dbReference type="ARBA" id="ARBA00093471"/>
    </source>
</evidence>
<dbReference type="PANTHER" id="PTHR43011">
    <property type="entry name" value="IRON-SULFUR CLUSTER ASSEMBLY 2 HOMOLOG, MITOCHONDRIAL"/>
    <property type="match status" value="1"/>
</dbReference>
<dbReference type="STRING" id="48701.ENSPMEP00000027318"/>
<dbReference type="PANTHER" id="PTHR43011:SF1">
    <property type="entry name" value="IRON-SULFUR CLUSTER ASSEMBLY 2 HOMOLOG, MITOCHONDRIAL"/>
    <property type="match status" value="1"/>
</dbReference>
<protein>
    <recommendedName>
        <fullName evidence="7">Iron-sulfur cluster assembly 2 homolog, mitochondrial</fullName>
    </recommendedName>
    <alternativeName>
        <fullName evidence="8">HESB-like domain-containing protein 1</fullName>
    </alternativeName>
</protein>
<dbReference type="GO" id="GO:0016226">
    <property type="term" value="P:iron-sulfur cluster assembly"/>
    <property type="evidence" value="ECO:0007669"/>
    <property type="project" value="InterPro"/>
</dbReference>
<evidence type="ECO:0000259" key="10">
    <source>
        <dbReference type="Pfam" id="PF01521"/>
    </source>
</evidence>
<dbReference type="InterPro" id="IPR016092">
    <property type="entry name" value="ATAP"/>
</dbReference>
<evidence type="ECO:0000256" key="3">
    <source>
        <dbReference type="ARBA" id="ARBA00022723"/>
    </source>
</evidence>
<name>A0A3B3YJF6_9TELE</name>
<dbReference type="InterPro" id="IPR017870">
    <property type="entry name" value="FeS_cluster_insertion_CS"/>
</dbReference>
<comment type="function">
    <text evidence="6">Involved in the maturation of mitochondrial 4Fe-4S proteins functioning late in the iron-sulfur cluster assembly pathway. May be involved in the binding of an intermediate of Fe/S cluster assembly.</text>
</comment>
<dbReference type="NCBIfam" id="TIGR00049">
    <property type="entry name" value="iron-sulfur cluster assembly accessory protein"/>
    <property type="match status" value="1"/>
</dbReference>
<dbReference type="InterPro" id="IPR035903">
    <property type="entry name" value="HesB-like_dom_sf"/>
</dbReference>
<reference evidence="11" key="1">
    <citation type="submission" date="2025-08" db="UniProtKB">
        <authorList>
            <consortium name="Ensembl"/>
        </authorList>
    </citation>
    <scope>IDENTIFICATION</scope>
</reference>
<dbReference type="GO" id="GO:0051537">
    <property type="term" value="F:2 iron, 2 sulfur cluster binding"/>
    <property type="evidence" value="ECO:0007669"/>
    <property type="project" value="TreeGrafter"/>
</dbReference>
<keyword evidence="12" id="KW-1185">Reference proteome</keyword>
<keyword evidence="4" id="KW-0408">Iron</keyword>
<dbReference type="Pfam" id="PF01521">
    <property type="entry name" value="Fe-S_biosyn"/>
    <property type="match status" value="1"/>
</dbReference>
<comment type="subunit">
    <text evidence="9">Heterotetramer; forms a dimer of dimers with IBA57. Interacts with [2Fe-2S]-ISCA2 forming the heterodimer [2Fe- 2S]-ISCA2-IBA57 complex; [2Fe-2S] cluster binding is absolutely required to promote the complex formation.</text>
</comment>
<accession>A0A3B3YJF6</accession>
<evidence type="ECO:0000256" key="2">
    <source>
        <dbReference type="ARBA" id="ARBA00006718"/>
    </source>
</evidence>
<dbReference type="Gene3D" id="2.60.300.12">
    <property type="entry name" value="HesB-like domain"/>
    <property type="match status" value="1"/>
</dbReference>
<comment type="similarity">
    <text evidence="2">Belongs to the HesB/IscA family.</text>
</comment>
<dbReference type="Proteomes" id="UP000261480">
    <property type="component" value="Unplaced"/>
</dbReference>
<dbReference type="SUPFAM" id="SSF89360">
    <property type="entry name" value="HesB-like domain"/>
    <property type="match status" value="1"/>
</dbReference>
<feature type="domain" description="Core" evidence="10">
    <location>
        <begin position="71"/>
        <end position="169"/>
    </location>
</feature>
<dbReference type="GO" id="GO:0051539">
    <property type="term" value="F:4 iron, 4 sulfur cluster binding"/>
    <property type="evidence" value="ECO:0007669"/>
    <property type="project" value="TreeGrafter"/>
</dbReference>
<sequence>MSVFKGAMITASKSRIISLARASTLLNNLGVRQELYRLPVSSQPLYIAGQRCFSNASIRKKSGEPSPSEDKVHLTKSCVKRLSEIMEKGEYLRIQVEGGGCSGFQYKFSVDRNKNEEDRVFEQGGVGIIVDQESLEFVKGSTVDFSQELIRSTFQVLKNPQADHGCSCGSSFSVKDVVGFSVRGVNTPPHKEAANYRREVKNE</sequence>
<keyword evidence="3" id="KW-0479">Metal-binding</keyword>
<comment type="subcellular location">
    <subcellularLocation>
        <location evidence="1">Mitochondrion</location>
    </subcellularLocation>
</comment>
<evidence type="ECO:0000256" key="6">
    <source>
        <dbReference type="ARBA" id="ARBA00057540"/>
    </source>
</evidence>
<dbReference type="Ensembl" id="ENSPMET00000000283.1">
    <property type="protein sequence ID" value="ENSPMEP00000027318.1"/>
    <property type="gene ID" value="ENSPMEG00000011622.1"/>
</dbReference>
<dbReference type="GO" id="GO:0120510">
    <property type="term" value="C:mitochondrial [4Fe-4S] assembly complex"/>
    <property type="evidence" value="ECO:0007669"/>
    <property type="project" value="UniProtKB-ARBA"/>
</dbReference>
<dbReference type="InterPro" id="IPR000361">
    <property type="entry name" value="ATAP_core_dom"/>
</dbReference>
<keyword evidence="5" id="KW-0496">Mitochondrion</keyword>
<dbReference type="AlphaFoldDB" id="A0A3B3YJF6"/>